<dbReference type="InterPro" id="IPR007174">
    <property type="entry name" value="Las1"/>
</dbReference>
<dbReference type="GO" id="GO:0004519">
    <property type="term" value="F:endonuclease activity"/>
    <property type="evidence" value="ECO:0007669"/>
    <property type="project" value="InterPro"/>
</dbReference>
<dbReference type="AlphaFoldDB" id="A0A6J0MX04"/>
<feature type="compositionally biased region" description="Acidic residues" evidence="1">
    <location>
        <begin position="1"/>
        <end position="11"/>
    </location>
</feature>
<dbReference type="PANTHER" id="PTHR15002:SF0">
    <property type="entry name" value="RIBOSOMAL BIOGENESIS PROTEIN LAS1L"/>
    <property type="match status" value="1"/>
</dbReference>
<protein>
    <submittedName>
        <fullName evidence="3">Protein LAS1</fullName>
    </submittedName>
</protein>
<dbReference type="GO" id="GO:0090730">
    <property type="term" value="C:Las1 complex"/>
    <property type="evidence" value="ECO:0007669"/>
    <property type="project" value="InterPro"/>
</dbReference>
<reference evidence="2" key="1">
    <citation type="journal article" date="2019" name="Database">
        <title>The radish genome database (RadishGD): an integrated information resource for radish genomics.</title>
        <authorList>
            <person name="Yu H.J."/>
            <person name="Baek S."/>
            <person name="Lee Y.J."/>
            <person name="Cho A."/>
            <person name="Mun J.H."/>
        </authorList>
    </citation>
    <scope>NUCLEOTIDE SEQUENCE [LARGE SCALE GENOMIC DNA]</scope>
    <source>
        <strain evidence="2">cv. WK10039</strain>
    </source>
</reference>
<sequence>MESQEGIEADFESYLNNEHDQQRPSSDGCKQVPWLNWEEWDSVRESLFSSSPDRFAFALQRVETWRSRGSIPGPVDVTCSLLEIQLKDGFIEREEQPADALYSEHLLQMLYTMGILRLVNCLLEKTRKRDEVSIAAAARAIGIPRKLIDLRHEGSHRELPSLLVLRDASYEALEWLKSFYWKPQKAQIPLKRDGTASIRREVKTKLRKLSVCFQLKQNPQYDSPLVKDKCSYKRIRKIVSSLVELYPSFSAEISSVLLEFLLKALDSSKSAELEPGQDIRVFLDVWKPVVMEFSNREPELLLTLLKQVLDMIQNSERRRYETDVSLTDKSAAEEVSQAAGQLPFLFAWLVGLLTVSKHFERNTSLEATPPKTFLMELIRQCLLLGALGHELVSKSALVLGDIAGGRVLKEKLRNLSQVDPSKQSSSTLATTPTTLREQEKILGSAGKRLESVKLQLSKKKGNDETEKANKRWRKAKTWSPCPIGMLPRIIGSSGRLPLLDPPQTISKQAQGNSNLKREAECSTQQLENSALKRARKSTEDLSTDDATLEEVAEIDIEQTDEKTESESLMLEDEEEGIGHLMIGGLWERIKDGEPLRMASLVKICG</sequence>
<gene>
    <name evidence="3" type="primary">LOC108847817</name>
</gene>
<dbReference type="GO" id="GO:0000460">
    <property type="term" value="P:maturation of 5.8S rRNA"/>
    <property type="evidence" value="ECO:0007669"/>
    <property type="project" value="TreeGrafter"/>
</dbReference>
<name>A0A6J0MX04_RAPSA</name>
<dbReference type="OrthoDB" id="10263222at2759"/>
<dbReference type="KEGG" id="rsz:108847817"/>
<proteinExistence type="predicted"/>
<dbReference type="Pfam" id="PF04031">
    <property type="entry name" value="Las1"/>
    <property type="match status" value="1"/>
</dbReference>
<dbReference type="RefSeq" id="XP_018476664.1">
    <property type="nucleotide sequence ID" value="XM_018621162.2"/>
</dbReference>
<accession>A0A6J0MX04</accession>
<dbReference type="GeneID" id="108847817"/>
<evidence type="ECO:0000313" key="2">
    <source>
        <dbReference type="Proteomes" id="UP000504610"/>
    </source>
</evidence>
<feature type="region of interest" description="Disordered" evidence="1">
    <location>
        <begin position="1"/>
        <end position="28"/>
    </location>
</feature>
<dbReference type="GO" id="GO:0030687">
    <property type="term" value="C:preribosome, large subunit precursor"/>
    <property type="evidence" value="ECO:0007669"/>
    <property type="project" value="TreeGrafter"/>
</dbReference>
<keyword evidence="2" id="KW-1185">Reference proteome</keyword>
<evidence type="ECO:0000256" key="1">
    <source>
        <dbReference type="SAM" id="MobiDB-lite"/>
    </source>
</evidence>
<dbReference type="GO" id="GO:0000470">
    <property type="term" value="P:maturation of LSU-rRNA"/>
    <property type="evidence" value="ECO:0007669"/>
    <property type="project" value="TreeGrafter"/>
</dbReference>
<reference evidence="3" key="2">
    <citation type="submission" date="2025-08" db="UniProtKB">
        <authorList>
            <consortium name="RefSeq"/>
        </authorList>
    </citation>
    <scope>IDENTIFICATION</scope>
    <source>
        <tissue evidence="3">Leaf</tissue>
    </source>
</reference>
<evidence type="ECO:0000313" key="3">
    <source>
        <dbReference type="RefSeq" id="XP_018476664.1"/>
    </source>
</evidence>
<dbReference type="PANTHER" id="PTHR15002">
    <property type="entry name" value="RIBOSOMAL BIOGENESIS PROTEIN LAS1L"/>
    <property type="match status" value="1"/>
</dbReference>
<dbReference type="Proteomes" id="UP000504610">
    <property type="component" value="Chromosome 3"/>
</dbReference>
<organism evidence="2 3">
    <name type="scientific">Raphanus sativus</name>
    <name type="common">Radish</name>
    <name type="synonym">Raphanus raphanistrum var. sativus</name>
    <dbReference type="NCBI Taxonomy" id="3726"/>
    <lineage>
        <taxon>Eukaryota</taxon>
        <taxon>Viridiplantae</taxon>
        <taxon>Streptophyta</taxon>
        <taxon>Embryophyta</taxon>
        <taxon>Tracheophyta</taxon>
        <taxon>Spermatophyta</taxon>
        <taxon>Magnoliopsida</taxon>
        <taxon>eudicotyledons</taxon>
        <taxon>Gunneridae</taxon>
        <taxon>Pentapetalae</taxon>
        <taxon>rosids</taxon>
        <taxon>malvids</taxon>
        <taxon>Brassicales</taxon>
        <taxon>Brassicaceae</taxon>
        <taxon>Brassiceae</taxon>
        <taxon>Raphanus</taxon>
    </lineage>
</organism>